<sequence length="489" mass="55588">MALLVLHLVFFTLAFRAFAESARRDVLVLADGDFDYLATEHETMLVQFYAPWCGHCKKLAPEFEKAARKLKGTVQLAKVDCTASTELCVRFGVTGYPTLKVFRSGRDAGPYDGPRSAEGMVTVMMKQSGPDSVLLQSKSDLDQFVDQYEASIVGLFAAGSTRQAEFLKAAALLREQFRFSHSSDLSLGQDFNCSAECVLLFRPPRLNNKFEESFAVFTEFLTITSLRRFIRDNIFGLVPHMTLENSERLRVKDLLTVYYDLDYVHNIRGSNYWRNRVMMVASQFRGRGLSFSVANRRDFEAELQQEFGLSPDPGLPVATIRTRLGLKYTMREEFTRDGRSLLRFLEDYFSGRLKPFIKSEPIPEKNLGPVKEVVADSFSQLVGDPHTDVLLMFYSPLCPTCRRLQPVYEQLATELSSEPQVVVARMNAVDNDIPLGYDVQGFPTIYLCAVGRKEDPVRYEGPRELKDLLKFVRREATHSLRGKDTRNEL</sequence>
<comment type="catalytic activity">
    <reaction evidence="1 14">
        <text>Catalyzes the rearrangement of -S-S- bonds in proteins.</text>
        <dbReference type="EC" id="5.3.4.1"/>
    </reaction>
</comment>
<dbReference type="PANTHER" id="PTHR18929">
    <property type="entry name" value="PROTEIN DISULFIDE ISOMERASE"/>
    <property type="match status" value="1"/>
</dbReference>
<evidence type="ECO:0000256" key="2">
    <source>
        <dbReference type="ARBA" id="ARBA00004223"/>
    </source>
</evidence>
<keyword evidence="7" id="KW-0677">Repeat</keyword>
<evidence type="ECO:0000256" key="5">
    <source>
        <dbReference type="ARBA" id="ARBA00012723"/>
    </source>
</evidence>
<dbReference type="GO" id="GO:0003756">
    <property type="term" value="F:protein disulfide isomerase activity"/>
    <property type="evidence" value="ECO:0007669"/>
    <property type="project" value="UniProtKB-EC"/>
</dbReference>
<evidence type="ECO:0000256" key="7">
    <source>
        <dbReference type="ARBA" id="ARBA00022737"/>
    </source>
</evidence>
<evidence type="ECO:0000256" key="10">
    <source>
        <dbReference type="ARBA" id="ARBA00023235"/>
    </source>
</evidence>
<feature type="domain" description="Thioredoxin" evidence="15">
    <location>
        <begin position="348"/>
        <end position="477"/>
    </location>
</feature>
<name>A0AAV2K953_KNICA</name>
<dbReference type="EMBL" id="OZ035838">
    <property type="protein sequence ID" value="CAL1583974.1"/>
    <property type="molecule type" value="Genomic_DNA"/>
</dbReference>
<keyword evidence="9 12" id="KW-1015">Disulfide bond</keyword>
<dbReference type="SUPFAM" id="SSF52833">
    <property type="entry name" value="Thioredoxin-like"/>
    <property type="match status" value="4"/>
</dbReference>
<keyword evidence="10 14" id="KW-0413">Isomerase</keyword>
<dbReference type="CDD" id="cd02995">
    <property type="entry name" value="PDI_a_PDI_a'_C"/>
    <property type="match status" value="1"/>
</dbReference>
<dbReference type="InterPro" id="IPR017937">
    <property type="entry name" value="Thioredoxin_CS"/>
</dbReference>
<dbReference type="PROSITE" id="PS00194">
    <property type="entry name" value="THIOREDOXIN_1"/>
    <property type="match status" value="1"/>
</dbReference>
<dbReference type="FunFam" id="3.40.30.10:FF:000017">
    <property type="entry name" value="Protein disulfide-isomerase A4"/>
    <property type="match status" value="1"/>
</dbReference>
<evidence type="ECO:0000256" key="4">
    <source>
        <dbReference type="ARBA" id="ARBA00006347"/>
    </source>
</evidence>
<dbReference type="Gene3D" id="3.40.30.10">
    <property type="entry name" value="Glutaredoxin"/>
    <property type="match status" value="4"/>
</dbReference>
<dbReference type="EC" id="5.3.4.1" evidence="5 14"/>
<dbReference type="Pfam" id="PF13848">
    <property type="entry name" value="Thioredoxin_6"/>
    <property type="match status" value="1"/>
</dbReference>
<feature type="disulfide bond" description="Redox-active" evidence="12">
    <location>
        <begin position="398"/>
        <end position="401"/>
    </location>
</feature>
<evidence type="ECO:0000256" key="14">
    <source>
        <dbReference type="RuleBase" id="RU361130"/>
    </source>
</evidence>
<evidence type="ECO:0000313" key="17">
    <source>
        <dbReference type="Proteomes" id="UP001497482"/>
    </source>
</evidence>
<dbReference type="PANTHER" id="PTHR18929:SF45">
    <property type="entry name" value="PROTEIN DISULFIDE-ISOMERASE"/>
    <property type="match status" value="1"/>
</dbReference>
<gene>
    <name evidence="16" type="ORF">KC01_LOCUS14377</name>
</gene>
<evidence type="ECO:0000256" key="1">
    <source>
        <dbReference type="ARBA" id="ARBA00001182"/>
    </source>
</evidence>
<dbReference type="PRINTS" id="PR00421">
    <property type="entry name" value="THIOREDOXIN"/>
</dbReference>
<protein>
    <recommendedName>
        <fullName evidence="5 14">Protein disulfide-isomerase</fullName>
        <ecNumber evidence="5 14">5.3.4.1</ecNumber>
    </recommendedName>
</protein>
<dbReference type="GO" id="GO:0006457">
    <property type="term" value="P:protein folding"/>
    <property type="evidence" value="ECO:0007669"/>
    <property type="project" value="TreeGrafter"/>
</dbReference>
<evidence type="ECO:0000256" key="6">
    <source>
        <dbReference type="ARBA" id="ARBA00022729"/>
    </source>
</evidence>
<dbReference type="Proteomes" id="UP001497482">
    <property type="component" value="Chromosome 16"/>
</dbReference>
<dbReference type="InterPro" id="IPR005788">
    <property type="entry name" value="PDI_thioredoxin-like_dom"/>
</dbReference>
<dbReference type="NCBIfam" id="TIGR01130">
    <property type="entry name" value="ER_PDI_fam"/>
    <property type="match status" value="1"/>
</dbReference>
<dbReference type="AlphaFoldDB" id="A0AAV2K953"/>
<evidence type="ECO:0000256" key="13">
    <source>
        <dbReference type="RuleBase" id="RU004208"/>
    </source>
</evidence>
<accession>A0AAV2K953</accession>
<evidence type="ECO:0000256" key="8">
    <source>
        <dbReference type="ARBA" id="ARBA00022824"/>
    </source>
</evidence>
<feature type="domain" description="Thioredoxin" evidence="15">
    <location>
        <begin position="11"/>
        <end position="129"/>
    </location>
</feature>
<dbReference type="FunFam" id="3.40.30.10:FF:000054">
    <property type="entry name" value="Disulfide-isomerase A3"/>
    <property type="match status" value="1"/>
</dbReference>
<dbReference type="PROSITE" id="PS51352">
    <property type="entry name" value="THIOREDOXIN_2"/>
    <property type="match status" value="2"/>
</dbReference>
<evidence type="ECO:0000259" key="15">
    <source>
        <dbReference type="PROSITE" id="PS51352"/>
    </source>
</evidence>
<dbReference type="FunFam" id="3.40.30.10:FF:000077">
    <property type="entry name" value="Protein disulfide-isomerase"/>
    <property type="match status" value="1"/>
</dbReference>
<comment type="subcellular location">
    <subcellularLocation>
        <location evidence="3">Endoplasmic reticulum lumen</location>
    </subcellularLocation>
    <subcellularLocation>
        <location evidence="2">Melanosome</location>
    </subcellularLocation>
</comment>
<feature type="signal peptide" evidence="14">
    <location>
        <begin position="1"/>
        <end position="19"/>
    </location>
</feature>
<dbReference type="CDD" id="cd03073">
    <property type="entry name" value="PDI_b'_ERp72_ERp57"/>
    <property type="match status" value="1"/>
</dbReference>
<dbReference type="InterPro" id="IPR005792">
    <property type="entry name" value="Prot_disulphide_isomerase"/>
</dbReference>
<keyword evidence="8" id="KW-0256">Endoplasmic reticulum</keyword>
<feature type="chain" id="PRO_5043088965" description="Protein disulfide-isomerase" evidence="14">
    <location>
        <begin position="20"/>
        <end position="489"/>
    </location>
</feature>
<keyword evidence="6 14" id="KW-0732">Signal</keyword>
<dbReference type="Pfam" id="PF00085">
    <property type="entry name" value="Thioredoxin"/>
    <property type="match status" value="2"/>
</dbReference>
<evidence type="ECO:0000256" key="11">
    <source>
        <dbReference type="ARBA" id="ARBA00023284"/>
    </source>
</evidence>
<evidence type="ECO:0000256" key="9">
    <source>
        <dbReference type="ARBA" id="ARBA00023157"/>
    </source>
</evidence>
<feature type="disulfide bond" description="Redox-active" evidence="12">
    <location>
        <begin position="53"/>
        <end position="56"/>
    </location>
</feature>
<dbReference type="GO" id="GO:0009986">
    <property type="term" value="C:cell surface"/>
    <property type="evidence" value="ECO:0007669"/>
    <property type="project" value="TreeGrafter"/>
</dbReference>
<comment type="similarity">
    <text evidence="4 13">Belongs to the protein disulfide isomerase family.</text>
</comment>
<evidence type="ECO:0000256" key="3">
    <source>
        <dbReference type="ARBA" id="ARBA00004319"/>
    </source>
</evidence>
<keyword evidence="11 12" id="KW-0676">Redox-active center</keyword>
<dbReference type="GO" id="GO:0042470">
    <property type="term" value="C:melanosome"/>
    <property type="evidence" value="ECO:0007669"/>
    <property type="project" value="UniProtKB-SubCell"/>
</dbReference>
<keyword evidence="17" id="KW-1185">Reference proteome</keyword>
<dbReference type="GO" id="GO:0034976">
    <property type="term" value="P:response to endoplasmic reticulum stress"/>
    <property type="evidence" value="ECO:0007669"/>
    <property type="project" value="TreeGrafter"/>
</dbReference>
<dbReference type="InterPro" id="IPR013766">
    <property type="entry name" value="Thioredoxin_domain"/>
</dbReference>
<reference evidence="16 17" key="1">
    <citation type="submission" date="2024-04" db="EMBL/GenBank/DDBJ databases">
        <authorList>
            <person name="Waldvogel A.-M."/>
            <person name="Schoenle A."/>
        </authorList>
    </citation>
    <scope>NUCLEOTIDE SEQUENCE [LARGE SCALE GENOMIC DNA]</scope>
</reference>
<dbReference type="NCBIfam" id="TIGR01126">
    <property type="entry name" value="pdi_dom"/>
    <property type="match status" value="1"/>
</dbReference>
<organism evidence="16 17">
    <name type="scientific">Knipowitschia caucasica</name>
    <name type="common">Caucasian dwarf goby</name>
    <name type="synonym">Pomatoschistus caucasicus</name>
    <dbReference type="NCBI Taxonomy" id="637954"/>
    <lineage>
        <taxon>Eukaryota</taxon>
        <taxon>Metazoa</taxon>
        <taxon>Chordata</taxon>
        <taxon>Craniata</taxon>
        <taxon>Vertebrata</taxon>
        <taxon>Euteleostomi</taxon>
        <taxon>Actinopterygii</taxon>
        <taxon>Neopterygii</taxon>
        <taxon>Teleostei</taxon>
        <taxon>Neoteleostei</taxon>
        <taxon>Acanthomorphata</taxon>
        <taxon>Gobiaria</taxon>
        <taxon>Gobiiformes</taxon>
        <taxon>Gobioidei</taxon>
        <taxon>Gobiidae</taxon>
        <taxon>Gobiinae</taxon>
        <taxon>Knipowitschia</taxon>
    </lineage>
</organism>
<proteinExistence type="inferred from homology"/>
<dbReference type="CDD" id="cd02961">
    <property type="entry name" value="PDI_a_family"/>
    <property type="match status" value="1"/>
</dbReference>
<evidence type="ECO:0000313" key="16">
    <source>
        <dbReference type="EMBL" id="CAL1583974.1"/>
    </source>
</evidence>
<evidence type="ECO:0000256" key="12">
    <source>
        <dbReference type="PIRSR" id="PIRSR605792-51"/>
    </source>
</evidence>
<dbReference type="GO" id="GO:0005788">
    <property type="term" value="C:endoplasmic reticulum lumen"/>
    <property type="evidence" value="ECO:0007669"/>
    <property type="project" value="UniProtKB-SubCell"/>
</dbReference>
<dbReference type="InterPro" id="IPR036249">
    <property type="entry name" value="Thioredoxin-like_sf"/>
</dbReference>